<evidence type="ECO:0000256" key="3">
    <source>
        <dbReference type="ARBA" id="ARBA00023186"/>
    </source>
</evidence>
<evidence type="ECO:0000259" key="7">
    <source>
        <dbReference type="Pfam" id="PF02492"/>
    </source>
</evidence>
<dbReference type="KEGG" id="pbap:Pla133_32720"/>
<dbReference type="InterPro" id="IPR011629">
    <property type="entry name" value="CobW-like_C"/>
</dbReference>
<keyword evidence="3" id="KW-0143">Chaperone</keyword>
<reference evidence="9 10" key="1">
    <citation type="submission" date="2019-02" db="EMBL/GenBank/DDBJ databases">
        <title>Deep-cultivation of Planctomycetes and their phenomic and genomic characterization uncovers novel biology.</title>
        <authorList>
            <person name="Wiegand S."/>
            <person name="Jogler M."/>
            <person name="Boedeker C."/>
            <person name="Pinto D."/>
            <person name="Vollmers J."/>
            <person name="Rivas-Marin E."/>
            <person name="Kohn T."/>
            <person name="Peeters S.H."/>
            <person name="Heuer A."/>
            <person name="Rast P."/>
            <person name="Oberbeckmann S."/>
            <person name="Bunk B."/>
            <person name="Jeske O."/>
            <person name="Meyerdierks A."/>
            <person name="Storesund J.E."/>
            <person name="Kallscheuer N."/>
            <person name="Luecker S."/>
            <person name="Lage O.M."/>
            <person name="Pohl T."/>
            <person name="Merkel B.J."/>
            <person name="Hornburger P."/>
            <person name="Mueller R.-W."/>
            <person name="Bruemmer F."/>
            <person name="Labrenz M."/>
            <person name="Spormann A.M."/>
            <person name="Op den Camp H."/>
            <person name="Overmann J."/>
            <person name="Amann R."/>
            <person name="Jetten M.S.M."/>
            <person name="Mascher T."/>
            <person name="Medema M.H."/>
            <person name="Devos D.P."/>
            <person name="Kaster A.-K."/>
            <person name="Ovreas L."/>
            <person name="Rohde M."/>
            <person name="Galperin M.Y."/>
            <person name="Jogler C."/>
        </authorList>
    </citation>
    <scope>NUCLEOTIDE SEQUENCE [LARGE SCALE GENOMIC DNA]</scope>
    <source>
        <strain evidence="9 10">Pla133</strain>
    </source>
</reference>
<gene>
    <name evidence="9" type="primary">yjiA_2</name>
    <name evidence="9" type="ORF">Pla133_32720</name>
</gene>
<dbReference type="SUPFAM" id="SSF52540">
    <property type="entry name" value="P-loop containing nucleoside triphosphate hydrolases"/>
    <property type="match status" value="1"/>
</dbReference>
<dbReference type="EMBL" id="CP036287">
    <property type="protein sequence ID" value="QDU68178.1"/>
    <property type="molecule type" value="Genomic_DNA"/>
</dbReference>
<evidence type="ECO:0000256" key="5">
    <source>
        <dbReference type="ARBA" id="ARBA00045658"/>
    </source>
</evidence>
<dbReference type="GO" id="GO:0016787">
    <property type="term" value="F:hydrolase activity"/>
    <property type="evidence" value="ECO:0007669"/>
    <property type="project" value="UniProtKB-KW"/>
</dbReference>
<dbReference type="AlphaFoldDB" id="A0A518BMG7"/>
<accession>A0A518BMG7</accession>
<sequence length="343" mass="36872">MSSKKTTPLHVLTGFLGSGKTTILRALLADALEPVAVLVNEVGELGLDHHLLERVDEDVLLLPGGCVCCELRGDLLVALDRLLERRPARVVLETTGLTDPAPLLHAIAADAGLAARVELRGVIVAVDCERIEELAREQPEVRRQLDFADRVVLSKVDLAPQRAQGVRAWLEREVPGREVRAADRGRLDWHWLLDRPGFGLRASSSVEGARGWLWGPLAGPAASSGDGRADHGSIGYTTHSIRVDDAVEIEAVQLWLRLVTQLDGPRLLRIKALARCRASGATYVLQSAGASVSPPQRLDLAPPDLAGAEVVVIERGMPEGSIEPLLRSLHEALAGHAGADRSP</sequence>
<dbReference type="GO" id="GO:0005737">
    <property type="term" value="C:cytoplasm"/>
    <property type="evidence" value="ECO:0007669"/>
    <property type="project" value="TreeGrafter"/>
</dbReference>
<dbReference type="InterPro" id="IPR027417">
    <property type="entry name" value="P-loop_NTPase"/>
</dbReference>
<dbReference type="InterPro" id="IPR051316">
    <property type="entry name" value="Zinc-reg_GTPase_activator"/>
</dbReference>
<dbReference type="InterPro" id="IPR036627">
    <property type="entry name" value="CobW-likC_sf"/>
</dbReference>
<dbReference type="Pfam" id="PF07683">
    <property type="entry name" value="CobW_C"/>
    <property type="match status" value="1"/>
</dbReference>
<keyword evidence="10" id="KW-1185">Reference proteome</keyword>
<comment type="similarity">
    <text evidence="4">Belongs to the SIMIBI class G3E GTPase family. ZNG1 subfamily.</text>
</comment>
<dbReference type="InterPro" id="IPR003495">
    <property type="entry name" value="CobW/HypB/UreG_nucleotide-bd"/>
</dbReference>
<dbReference type="SUPFAM" id="SSF90002">
    <property type="entry name" value="Hypothetical protein YjiA, C-terminal domain"/>
    <property type="match status" value="1"/>
</dbReference>
<evidence type="ECO:0000256" key="6">
    <source>
        <dbReference type="ARBA" id="ARBA00049117"/>
    </source>
</evidence>
<keyword evidence="2" id="KW-0378">Hydrolase</keyword>
<keyword evidence="1" id="KW-0547">Nucleotide-binding</keyword>
<name>A0A518BMG7_9BACT</name>
<dbReference type="Gene3D" id="3.40.50.300">
    <property type="entry name" value="P-loop containing nucleotide triphosphate hydrolases"/>
    <property type="match status" value="1"/>
</dbReference>
<dbReference type="RefSeq" id="WP_145066972.1">
    <property type="nucleotide sequence ID" value="NZ_CP036287.1"/>
</dbReference>
<dbReference type="Gene3D" id="3.30.1220.10">
    <property type="entry name" value="CobW-like, C-terminal domain"/>
    <property type="match status" value="1"/>
</dbReference>
<evidence type="ECO:0000256" key="1">
    <source>
        <dbReference type="ARBA" id="ARBA00022741"/>
    </source>
</evidence>
<dbReference type="GO" id="GO:0000166">
    <property type="term" value="F:nucleotide binding"/>
    <property type="evidence" value="ECO:0007669"/>
    <property type="project" value="UniProtKB-KW"/>
</dbReference>
<feature type="domain" description="CobW/HypB/UreG nucleotide-binding" evidence="7">
    <location>
        <begin position="8"/>
        <end position="164"/>
    </location>
</feature>
<comment type="catalytic activity">
    <reaction evidence="6">
        <text>GTP + H2O = GDP + phosphate + H(+)</text>
        <dbReference type="Rhea" id="RHEA:19669"/>
        <dbReference type="ChEBI" id="CHEBI:15377"/>
        <dbReference type="ChEBI" id="CHEBI:15378"/>
        <dbReference type="ChEBI" id="CHEBI:37565"/>
        <dbReference type="ChEBI" id="CHEBI:43474"/>
        <dbReference type="ChEBI" id="CHEBI:58189"/>
    </reaction>
    <physiologicalReaction direction="left-to-right" evidence="6">
        <dbReference type="Rhea" id="RHEA:19670"/>
    </physiologicalReaction>
</comment>
<evidence type="ECO:0000256" key="2">
    <source>
        <dbReference type="ARBA" id="ARBA00022801"/>
    </source>
</evidence>
<organism evidence="9 10">
    <name type="scientific">Engelhardtia mirabilis</name>
    <dbReference type="NCBI Taxonomy" id="2528011"/>
    <lineage>
        <taxon>Bacteria</taxon>
        <taxon>Pseudomonadati</taxon>
        <taxon>Planctomycetota</taxon>
        <taxon>Planctomycetia</taxon>
        <taxon>Planctomycetia incertae sedis</taxon>
        <taxon>Engelhardtia</taxon>
    </lineage>
</organism>
<dbReference type="Pfam" id="PF02492">
    <property type="entry name" value="cobW"/>
    <property type="match status" value="1"/>
</dbReference>
<evidence type="ECO:0000313" key="10">
    <source>
        <dbReference type="Proteomes" id="UP000316921"/>
    </source>
</evidence>
<comment type="function">
    <text evidence="5">Zinc chaperone that directly transfers zinc cofactor to target proteins, thereby activating them. Zinc is transferred from the CXCC motif in the GTPase domain to the zinc binding site in target proteins in a process requiring GTP hydrolysis.</text>
</comment>
<proteinExistence type="inferred from homology"/>
<dbReference type="Proteomes" id="UP000316921">
    <property type="component" value="Chromosome"/>
</dbReference>
<evidence type="ECO:0000313" key="9">
    <source>
        <dbReference type="EMBL" id="QDU68178.1"/>
    </source>
</evidence>
<evidence type="ECO:0000259" key="8">
    <source>
        <dbReference type="Pfam" id="PF07683"/>
    </source>
</evidence>
<protein>
    <submittedName>
        <fullName evidence="9">Putative GTP-binding protein YjiA</fullName>
    </submittedName>
</protein>
<dbReference type="PANTHER" id="PTHR13748:SF62">
    <property type="entry name" value="COBW DOMAIN-CONTAINING PROTEIN"/>
    <property type="match status" value="1"/>
</dbReference>
<evidence type="ECO:0000256" key="4">
    <source>
        <dbReference type="ARBA" id="ARBA00034320"/>
    </source>
</evidence>
<dbReference type="CDD" id="cd03112">
    <property type="entry name" value="CobW-like"/>
    <property type="match status" value="1"/>
</dbReference>
<feature type="domain" description="CobW C-terminal" evidence="8">
    <location>
        <begin position="237"/>
        <end position="328"/>
    </location>
</feature>
<dbReference type="PANTHER" id="PTHR13748">
    <property type="entry name" value="COBW-RELATED"/>
    <property type="match status" value="1"/>
</dbReference>